<feature type="repeat" description="RCC1" evidence="2">
    <location>
        <begin position="2"/>
        <end position="53"/>
    </location>
</feature>
<feature type="repeat" description="RCC1" evidence="2">
    <location>
        <begin position="134"/>
        <end position="177"/>
    </location>
</feature>
<accession>A0A7J8VC16</accession>
<comment type="caution">
    <text evidence="3">The sequence shown here is derived from an EMBL/GenBank/DDBJ whole genome shotgun (WGS) entry which is preliminary data.</text>
</comment>
<dbReference type="InterPro" id="IPR000408">
    <property type="entry name" value="Reg_chr_condens"/>
</dbReference>
<dbReference type="InterPro" id="IPR051210">
    <property type="entry name" value="Ub_ligase/GEF_domain"/>
</dbReference>
<evidence type="ECO:0000313" key="4">
    <source>
        <dbReference type="Proteomes" id="UP000593573"/>
    </source>
</evidence>
<reference evidence="3 4" key="1">
    <citation type="journal article" date="2019" name="Genome Biol. Evol.">
        <title>Insights into the evolution of the New World diploid cottons (Gossypium, subgenus Houzingenia) based on genome sequencing.</title>
        <authorList>
            <person name="Grover C.E."/>
            <person name="Arick M.A. 2nd"/>
            <person name="Thrash A."/>
            <person name="Conover J.L."/>
            <person name="Sanders W.S."/>
            <person name="Peterson D.G."/>
            <person name="Frelichowski J.E."/>
            <person name="Scheffler J.A."/>
            <person name="Scheffler B.E."/>
            <person name="Wendel J.F."/>
        </authorList>
    </citation>
    <scope>NUCLEOTIDE SEQUENCE [LARGE SCALE GENOMIC DNA]</scope>
    <source>
        <strain evidence="3">57</strain>
        <tissue evidence="3">Leaf</tissue>
    </source>
</reference>
<name>A0A7J8VC16_9ROSI</name>
<dbReference type="OrthoDB" id="70707at2759"/>
<protein>
    <submittedName>
        <fullName evidence="3">Uncharacterized protein</fullName>
    </submittedName>
</protein>
<dbReference type="PANTHER" id="PTHR22870">
    <property type="entry name" value="REGULATOR OF CHROMOSOME CONDENSATION"/>
    <property type="match status" value="1"/>
</dbReference>
<evidence type="ECO:0000313" key="3">
    <source>
        <dbReference type="EMBL" id="MBA0660358.1"/>
    </source>
</evidence>
<feature type="non-terminal residue" evidence="3">
    <location>
        <position position="253"/>
    </location>
</feature>
<dbReference type="PRINTS" id="PR00633">
    <property type="entry name" value="RCCNDNSATION"/>
</dbReference>
<dbReference type="Gene3D" id="2.130.10.30">
    <property type="entry name" value="Regulator of chromosome condensation 1/beta-lactamase-inhibitor protein II"/>
    <property type="match status" value="2"/>
</dbReference>
<feature type="non-terminal residue" evidence="3">
    <location>
        <position position="1"/>
    </location>
</feature>
<dbReference type="PROSITE" id="PS00626">
    <property type="entry name" value="RCC1_2"/>
    <property type="match status" value="1"/>
</dbReference>
<sequence length="253" mass="27012">EGCVFTCGDGSFGQLGHGDYRSHCSPVKVSFFVNKHVEQIACGMRHSLVLLKDGSGNLLYGFGSGKRGQLGISIDRIKSVNAPEIIRGFDDVQIITITANADHSAALSGEYSKLAEYLEDKTFWIISITLLADGKLYTWGRGFGATSDFLSPQQSPSSSKFSKVALGWNHALVLSDGAVLERVPGLDGIKVVDIAAGAEHSAIEGAIKIWGWGEHGQLGLGSTRDETSPQTVSLGDEVERKDGTVRVYCGSGY</sequence>
<dbReference type="PANTHER" id="PTHR22870:SF466">
    <property type="entry name" value="ANKYRIN REPEAT-CONTAINING PROTEIN"/>
    <property type="match status" value="1"/>
</dbReference>
<feature type="repeat" description="RCC1" evidence="2">
    <location>
        <begin position="57"/>
        <end position="110"/>
    </location>
</feature>
<dbReference type="Pfam" id="PF00415">
    <property type="entry name" value="RCC1"/>
    <property type="match status" value="3"/>
</dbReference>
<dbReference type="SUPFAM" id="SSF50985">
    <property type="entry name" value="RCC1/BLIP-II"/>
    <property type="match status" value="1"/>
</dbReference>
<proteinExistence type="predicted"/>
<dbReference type="AlphaFoldDB" id="A0A7J8VC16"/>
<gene>
    <name evidence="3" type="ORF">Goklo_012383</name>
</gene>
<dbReference type="EMBL" id="JABFAB010000009">
    <property type="protein sequence ID" value="MBA0660358.1"/>
    <property type="molecule type" value="Genomic_DNA"/>
</dbReference>
<dbReference type="Proteomes" id="UP000593573">
    <property type="component" value="Unassembled WGS sequence"/>
</dbReference>
<evidence type="ECO:0000256" key="1">
    <source>
        <dbReference type="ARBA" id="ARBA00022737"/>
    </source>
</evidence>
<feature type="repeat" description="RCC1" evidence="2">
    <location>
        <begin position="205"/>
        <end position="253"/>
    </location>
</feature>
<evidence type="ECO:0000256" key="2">
    <source>
        <dbReference type="PROSITE-ProRule" id="PRU00235"/>
    </source>
</evidence>
<keyword evidence="1" id="KW-0677">Repeat</keyword>
<organism evidence="3 4">
    <name type="scientific">Gossypium klotzschianum</name>
    <dbReference type="NCBI Taxonomy" id="34286"/>
    <lineage>
        <taxon>Eukaryota</taxon>
        <taxon>Viridiplantae</taxon>
        <taxon>Streptophyta</taxon>
        <taxon>Embryophyta</taxon>
        <taxon>Tracheophyta</taxon>
        <taxon>Spermatophyta</taxon>
        <taxon>Magnoliopsida</taxon>
        <taxon>eudicotyledons</taxon>
        <taxon>Gunneridae</taxon>
        <taxon>Pentapetalae</taxon>
        <taxon>rosids</taxon>
        <taxon>malvids</taxon>
        <taxon>Malvales</taxon>
        <taxon>Malvaceae</taxon>
        <taxon>Malvoideae</taxon>
        <taxon>Gossypium</taxon>
    </lineage>
</organism>
<dbReference type="InterPro" id="IPR009091">
    <property type="entry name" value="RCC1/BLIP-II"/>
</dbReference>
<dbReference type="PROSITE" id="PS50012">
    <property type="entry name" value="RCC1_3"/>
    <property type="match status" value="4"/>
</dbReference>
<keyword evidence="4" id="KW-1185">Reference proteome</keyword>